<feature type="compositionally biased region" description="Polar residues" evidence="1">
    <location>
        <begin position="1494"/>
        <end position="1505"/>
    </location>
</feature>
<dbReference type="SMART" id="SM00612">
    <property type="entry name" value="Kelch"/>
    <property type="match status" value="6"/>
</dbReference>
<feature type="region of interest" description="Disordered" evidence="1">
    <location>
        <begin position="1483"/>
        <end position="1505"/>
    </location>
</feature>
<dbReference type="Gene3D" id="2.130.10.80">
    <property type="entry name" value="Galactose oxidase/kelch, beta-propeller"/>
    <property type="match status" value="2"/>
</dbReference>
<feature type="domain" description="DUF6603" evidence="2">
    <location>
        <begin position="407"/>
        <end position="969"/>
    </location>
</feature>
<name>A0ABP4S4J4_9ACTN</name>
<dbReference type="EMBL" id="BAAANF010000001">
    <property type="protein sequence ID" value="GAA1663685.1"/>
    <property type="molecule type" value="Genomic_DNA"/>
</dbReference>
<dbReference type="InterPro" id="IPR037293">
    <property type="entry name" value="Gal_Oxidase_central_sf"/>
</dbReference>
<protein>
    <recommendedName>
        <fullName evidence="2">DUF6603 domain-containing protein</fullName>
    </recommendedName>
</protein>
<dbReference type="InterPro" id="IPR015915">
    <property type="entry name" value="Kelch-typ_b-propeller"/>
</dbReference>
<comment type="caution">
    <text evidence="3">The sequence shown here is derived from an EMBL/GenBank/DDBJ whole genome shotgun (WGS) entry which is preliminary data.</text>
</comment>
<evidence type="ECO:0000313" key="3">
    <source>
        <dbReference type="EMBL" id="GAA1663685.1"/>
    </source>
</evidence>
<evidence type="ECO:0000259" key="2">
    <source>
        <dbReference type="Pfam" id="PF20248"/>
    </source>
</evidence>
<dbReference type="Gene3D" id="2.120.10.80">
    <property type="entry name" value="Kelch-type beta propeller"/>
    <property type="match status" value="1"/>
</dbReference>
<dbReference type="Proteomes" id="UP001500280">
    <property type="component" value="Unassembled WGS sequence"/>
</dbReference>
<sequence length="1505" mass="158405">MAGSVEKLAVEVGRFLEPITSYLKDNQIAALYGELGLPVSPAVANDPAVVASAKTALSALTAVPPKVEALQQTGSADALADLLRVIPPAFWACKVMSETVKFTVNASGPLSDPIKAVLVDLPDALINYTATTYLLSAHPGFAKTAVLFGLIENDDIARDGDRPPFRRRRLRFDRLGTFLRSPADSLKEQYGWGRDDLDAEKFLEAITEALLGWDLPAVFIKHDDGVELASFLFRVRPVPDSAPDALRILLDVFDFSGFDLDLALFPGWKTKLKGSGSLNVGPTLRLEPPGELVPEAPGAGLNGKLALELGKGPIQLIGTPEGSGLSVKEIKFSLGTAFGGEAAGVVAEADLVGGKLLVDFSKADGFLSTVLKGAGAKLEADFDLGITIDSNGLSFRGNGGLEIQIPLHLKAGPVELTTLYVGVGVQGGSIPLELSAGFKAALGPIQASVDRMGLTAELSFPAGGGNLGPAELTFGFKPPSGVGLKVDVGVITGGGYLYADPDKGEYAGALELKFAGFLELKAIGLISTRMPDGTDGFSLLIIITAEFPGGLQLGFGFTLLAVGGLVGINRRMNLDALAKGVRSNAIESVMFPKDVVANAPRIISDLRSFFPAEKGKFLIGPMAKIGWGTPTLLSISIGVIIEIPGNIAIVGVLRCILPAKELPLLVIQVNFIGAIEFDKQRLWFNAVLFESRILMMTIEGGMGLLVGWGDDADLVLSVGGFHPSYKPPNLPFDVPPRLAVDILNQPGRRIRVEGYFALTSNTVQFGAAAELVLGFDDFGIHGHLAFDALFRFSPFSFVIAISASVSLKAFGVGLFGIDLYFELSGPSPWRAHGRGSISLLFFEISADFDISWGESNDTTLPPVAVLPILAAEFAKLEGWETRLPTGGVVPLVTLRNLPDSDELVLHPLGTLFVRQRAIPLEIRMDRLGAQEPSDGRRFSIKPADRSGLQRVTSTGEKFAMAQFQTMDDAAKLSRPAYEQQNAGIELAASTGALATTHVVRRSARYELIITDNTPLEGGTTAMRAATVTSRPGTRKRFHNVNPVLFGQFTNGSSVARSPLSQRTARNQQPYAASETVRVTGKRFVVAYVRNNLQAFPPTNPDADGTFRSQSGATEALDRWIEDEPSLAGTLHVIGEDEAAGPLAVPQSWAPAGTTPAVSGTTAVRLTGGRVMIAGGTDAEGKAVKDTAIYDPVANNWLPGPALTKARRRHTVTGLTGGKVLVVGGLSDTDELVGTSELFDPLSGKWTEITTTGRFGHSATVLAGGNVLVAGGNDGRTTATAAIFDVASNKWTAIDSMNEAREDHQAVALAGDLVLVTGGATATGPGARAAISYCELYDVAAKKWMPVAGMNVPRVGHQATAIKDGTAVLVTGGDAPAFLIKGEFDPRSRTSAEVFQLDDKSWKTAADLPVGRSRHQAVALRTGGVLVVGGTSGPSFDTGFAGALRYDPAADTWTTTGALVTGRWGHTAITLADGRVLVAGGTALAGTATPEPGTDVQSTTAETYLP</sequence>
<dbReference type="RefSeq" id="WP_344144001.1">
    <property type="nucleotide sequence ID" value="NZ_BAAANF010000001.1"/>
</dbReference>
<dbReference type="SUPFAM" id="SSF117281">
    <property type="entry name" value="Kelch motif"/>
    <property type="match status" value="2"/>
</dbReference>
<organism evidence="3 4">
    <name type="scientific">Kribbella yunnanensis</name>
    <dbReference type="NCBI Taxonomy" id="190194"/>
    <lineage>
        <taxon>Bacteria</taxon>
        <taxon>Bacillati</taxon>
        <taxon>Actinomycetota</taxon>
        <taxon>Actinomycetes</taxon>
        <taxon>Propionibacteriales</taxon>
        <taxon>Kribbellaceae</taxon>
        <taxon>Kribbella</taxon>
    </lineage>
</organism>
<evidence type="ECO:0000256" key="1">
    <source>
        <dbReference type="SAM" id="MobiDB-lite"/>
    </source>
</evidence>
<gene>
    <name evidence="3" type="ORF">GCM10009745_01650</name>
</gene>
<dbReference type="InterPro" id="IPR046538">
    <property type="entry name" value="DUF6603"/>
</dbReference>
<evidence type="ECO:0000313" key="4">
    <source>
        <dbReference type="Proteomes" id="UP001500280"/>
    </source>
</evidence>
<dbReference type="PANTHER" id="PTHR45632">
    <property type="entry name" value="LD33804P"/>
    <property type="match status" value="1"/>
</dbReference>
<accession>A0ABP4S4J4</accession>
<reference evidence="4" key="1">
    <citation type="journal article" date="2019" name="Int. J. Syst. Evol. Microbiol.">
        <title>The Global Catalogue of Microorganisms (GCM) 10K type strain sequencing project: providing services to taxonomists for standard genome sequencing and annotation.</title>
        <authorList>
            <consortium name="The Broad Institute Genomics Platform"/>
            <consortium name="The Broad Institute Genome Sequencing Center for Infectious Disease"/>
            <person name="Wu L."/>
            <person name="Ma J."/>
        </authorList>
    </citation>
    <scope>NUCLEOTIDE SEQUENCE [LARGE SCALE GENOMIC DNA]</scope>
    <source>
        <strain evidence="4">JCM 14307</strain>
    </source>
</reference>
<proteinExistence type="predicted"/>
<dbReference type="Pfam" id="PF24681">
    <property type="entry name" value="Kelch_KLHDC2_KLHL20_DRC7"/>
    <property type="match status" value="1"/>
</dbReference>
<feature type="compositionally biased region" description="Low complexity" evidence="1">
    <location>
        <begin position="1483"/>
        <end position="1493"/>
    </location>
</feature>
<dbReference type="Pfam" id="PF20248">
    <property type="entry name" value="DUF6603"/>
    <property type="match status" value="1"/>
</dbReference>
<dbReference type="InterPro" id="IPR006652">
    <property type="entry name" value="Kelch_1"/>
</dbReference>
<keyword evidence="4" id="KW-1185">Reference proteome</keyword>